<feature type="transmembrane region" description="Helical" evidence="1">
    <location>
        <begin position="110"/>
        <end position="136"/>
    </location>
</feature>
<keyword evidence="1" id="KW-1133">Transmembrane helix</keyword>
<protein>
    <submittedName>
        <fullName evidence="2">Exosortase F-associated protein</fullName>
    </submittedName>
</protein>
<proteinExistence type="predicted"/>
<dbReference type="InterPro" id="IPR026414">
    <property type="entry name" value="ExosoTase_F-assoc_memb"/>
</dbReference>
<evidence type="ECO:0000313" key="2">
    <source>
        <dbReference type="EMBL" id="SHJ17519.1"/>
    </source>
</evidence>
<feature type="transmembrane region" description="Helical" evidence="1">
    <location>
        <begin position="58"/>
        <end position="76"/>
    </location>
</feature>
<dbReference type="RefSeq" id="WP_073153211.1">
    <property type="nucleotide sequence ID" value="NZ_FQYY01000009.1"/>
</dbReference>
<dbReference type="STRING" id="579105.SAMN04488096_109140"/>
<evidence type="ECO:0000313" key="3">
    <source>
        <dbReference type="Proteomes" id="UP000184225"/>
    </source>
</evidence>
<evidence type="ECO:0000256" key="1">
    <source>
        <dbReference type="SAM" id="Phobius"/>
    </source>
</evidence>
<dbReference type="EMBL" id="FQYY01000009">
    <property type="protein sequence ID" value="SHJ17519.1"/>
    <property type="molecule type" value="Genomic_DNA"/>
</dbReference>
<accession>A0A1M6H600</accession>
<keyword evidence="1" id="KW-0472">Membrane</keyword>
<dbReference type="OrthoDB" id="982493at2"/>
<sequence>MNRYLKYFLALLGLLALASVRSFQEELFYDPLIKFFKGNYSGALAPDFNYWKLTLHTVLRYLLNSSISITIIVLLFSKSVLKFSVTIYGILLLVLLPIFLLLLYSMSTDLYFILFYVRRFLIQPLLILLLIPAFYYQQNIKKAD</sequence>
<keyword evidence="1" id="KW-0812">Transmembrane</keyword>
<gene>
    <name evidence="2" type="ORF">SAMN04488096_109140</name>
</gene>
<organism evidence="2 3">
    <name type="scientific">Mesonia phycicola</name>
    <dbReference type="NCBI Taxonomy" id="579105"/>
    <lineage>
        <taxon>Bacteria</taxon>
        <taxon>Pseudomonadati</taxon>
        <taxon>Bacteroidota</taxon>
        <taxon>Flavobacteriia</taxon>
        <taxon>Flavobacteriales</taxon>
        <taxon>Flavobacteriaceae</taxon>
        <taxon>Mesonia</taxon>
    </lineage>
</organism>
<name>A0A1M6H600_9FLAO</name>
<feature type="transmembrane region" description="Helical" evidence="1">
    <location>
        <begin position="83"/>
        <end position="104"/>
    </location>
</feature>
<dbReference type="NCBIfam" id="TIGR04127">
    <property type="entry name" value="flavo_near_exo"/>
    <property type="match status" value="1"/>
</dbReference>
<keyword evidence="3" id="KW-1185">Reference proteome</keyword>
<dbReference type="Proteomes" id="UP000184225">
    <property type="component" value="Unassembled WGS sequence"/>
</dbReference>
<reference evidence="2 3" key="1">
    <citation type="submission" date="2016-11" db="EMBL/GenBank/DDBJ databases">
        <authorList>
            <person name="Jaros S."/>
            <person name="Januszkiewicz K."/>
            <person name="Wedrychowicz H."/>
        </authorList>
    </citation>
    <scope>NUCLEOTIDE SEQUENCE [LARGE SCALE GENOMIC DNA]</scope>
    <source>
        <strain evidence="2 3">DSM 21425</strain>
    </source>
</reference>
<dbReference type="AlphaFoldDB" id="A0A1M6H600"/>